<feature type="coiled-coil region" evidence="1">
    <location>
        <begin position="256"/>
        <end position="417"/>
    </location>
</feature>
<dbReference type="OrthoDB" id="5572782at2759"/>
<feature type="region of interest" description="Disordered" evidence="2">
    <location>
        <begin position="632"/>
        <end position="653"/>
    </location>
</feature>
<evidence type="ECO:0000313" key="5">
    <source>
        <dbReference type="Proteomes" id="UP000290900"/>
    </source>
</evidence>
<feature type="compositionally biased region" description="Low complexity" evidence="2">
    <location>
        <begin position="851"/>
        <end position="864"/>
    </location>
</feature>
<evidence type="ECO:0000259" key="3">
    <source>
        <dbReference type="PROSITE" id="PS50853"/>
    </source>
</evidence>
<dbReference type="InterPro" id="IPR003961">
    <property type="entry name" value="FN3_dom"/>
</dbReference>
<dbReference type="EMBL" id="CAACVR010000004">
    <property type="protein sequence ID" value="VEU20468.1"/>
    <property type="molecule type" value="Genomic_DNA"/>
</dbReference>
<reference evidence="4 5" key="1">
    <citation type="submission" date="2018-12" db="EMBL/GenBank/DDBJ databases">
        <authorList>
            <person name="Tiukova I."/>
            <person name="Dainat J."/>
        </authorList>
    </citation>
    <scope>NUCLEOTIDE SEQUENCE [LARGE SCALE GENOMIC DNA]</scope>
</reference>
<dbReference type="InterPro" id="IPR013783">
    <property type="entry name" value="Ig-like_fold"/>
</dbReference>
<feature type="compositionally biased region" description="Basic and acidic residues" evidence="2">
    <location>
        <begin position="65"/>
        <end position="75"/>
    </location>
</feature>
<feature type="domain" description="Fibronectin type-III" evidence="3">
    <location>
        <begin position="89"/>
        <end position="177"/>
    </location>
</feature>
<dbReference type="Proteomes" id="UP000290900">
    <property type="component" value="Unassembled WGS sequence"/>
</dbReference>
<gene>
    <name evidence="4" type="ORF">BRENAR_LOCUS1203</name>
</gene>
<evidence type="ECO:0000313" key="4">
    <source>
        <dbReference type="EMBL" id="VEU20468.1"/>
    </source>
</evidence>
<dbReference type="InterPro" id="IPR036116">
    <property type="entry name" value="FN3_sf"/>
</dbReference>
<feature type="compositionally biased region" description="Basic and acidic residues" evidence="2">
    <location>
        <begin position="953"/>
        <end position="965"/>
    </location>
</feature>
<feature type="compositionally biased region" description="Acidic residues" evidence="2">
    <location>
        <begin position="966"/>
        <end position="985"/>
    </location>
</feature>
<keyword evidence="5" id="KW-1185">Reference proteome</keyword>
<feature type="region of interest" description="Disordered" evidence="2">
    <location>
        <begin position="788"/>
        <end position="837"/>
    </location>
</feature>
<dbReference type="SMART" id="SM00060">
    <property type="entry name" value="FN3"/>
    <property type="match status" value="1"/>
</dbReference>
<feature type="compositionally biased region" description="Polar residues" evidence="2">
    <location>
        <begin position="828"/>
        <end position="837"/>
    </location>
</feature>
<accession>A0A448YHX3</accession>
<evidence type="ECO:0000256" key="1">
    <source>
        <dbReference type="SAM" id="Coils"/>
    </source>
</evidence>
<feature type="compositionally biased region" description="Basic residues" evidence="2">
    <location>
        <begin position="1025"/>
        <end position="1041"/>
    </location>
</feature>
<feature type="region of interest" description="Disordered" evidence="2">
    <location>
        <begin position="851"/>
        <end position="887"/>
    </location>
</feature>
<dbReference type="Pfam" id="PF00041">
    <property type="entry name" value="fn3"/>
    <property type="match status" value="1"/>
</dbReference>
<proteinExistence type="predicted"/>
<feature type="region of interest" description="Disordered" evidence="2">
    <location>
        <begin position="217"/>
        <end position="239"/>
    </location>
</feature>
<feature type="compositionally biased region" description="Low complexity" evidence="2">
    <location>
        <begin position="808"/>
        <end position="827"/>
    </location>
</feature>
<feature type="compositionally biased region" description="Polar residues" evidence="2">
    <location>
        <begin position="221"/>
        <end position="231"/>
    </location>
</feature>
<dbReference type="InParanoid" id="A0A448YHX3"/>
<feature type="compositionally biased region" description="Low complexity" evidence="2">
    <location>
        <begin position="909"/>
        <end position="923"/>
    </location>
</feature>
<feature type="compositionally biased region" description="Polar residues" evidence="2">
    <location>
        <begin position="633"/>
        <end position="653"/>
    </location>
</feature>
<sequence>MLISLILAVLGFIWLAHRLSSLLSVRLDRAVRALNISVPNVPLISVDKVIYNSIVLHWDCAGNDSESKETKESNPIKESTSSTVPTGAAVGASSASSLPTPTSFDGPPLLSQASPASLSHFLLYINGLQAATVSGEKQSCTLEGLNPDTNYQIDLVAFNMAGFRSRSSPIFVKTAALTDSLTFPPSGSALDHPDALLRALLPRASKPGQLMVHEAFRSRSRSSTVDGSTGSPFEPVEPLRTPPNLITDINELKFLLESGLDEVKSLIRSYKEAEQEFKEEESGLVLARSEARQRRRIEDSNRANLRQEIRYLEEQRMKTENRLSGDRRKLEVRLKKMEQKQAQITLWEDSISEMQRKKEERSLEQPLKLEQLTNEIQEFHKEVFSLQAETHGLDTELKEDLNQRRQLDTQKEELAAMFTTIDRETDVQTGLLKPEGQEELDKLLKARPEWSEELMEEVIGIDKRSESQWRELQQREFQKVESLKREMEELGNGHPLVVNASANGSNSNSNSISNNSGSFYGVSSPSATYAGSPQWQPIQLQLRLSEESPSDLNLLPQNLIDGEELNATNNSSVNNVNVGSPGSIDMLSNGMYSDVSGVEYPLTSLSALASNASNLGVAAAVSSTGTAGVPSVGTANGPSLGSPQSLRGSPLQPSDSVLSAPFLEINGQNASTYGTHSVFDGFTAAVGSNNSNISLGNSPPQSNKERTVAQLSKLLDTFTRNSVGAGDVSSAGNSVDYGRNSLELISRARSTSIGSSIWSNSKAASAFAANGSINSNWGSSLGVMASSEKPDIVQSPKEHVHSRLKNWGTASTESTGSTGSTVDESGSLSEQDQHQSSPSFFKGRLFKFGASPTKSASKTSGKSSFAITEPSDESGGPSDLHSSGHIVSSLGSRSSRFFKLGTRKASVHSQNSTSGSSASGEPGSSKEAEGVTGIGASNSSGGMFSRKLTFGFMRDKEREVKTDKIDEADEEDEDERLAEEDGDPGDNEKEQGTDEKLETDTESEREKEKREKRENKERDRGKRERKDKRKEKDKKDKKKERKDRADS</sequence>
<feature type="compositionally biased region" description="Low complexity" evidence="2">
    <location>
        <begin position="87"/>
        <end position="100"/>
    </location>
</feature>
<keyword evidence="1" id="KW-0175">Coiled coil</keyword>
<dbReference type="PROSITE" id="PS50853">
    <property type="entry name" value="FN3"/>
    <property type="match status" value="1"/>
</dbReference>
<protein>
    <submittedName>
        <fullName evidence="4">DEKNAAC101281</fullName>
    </submittedName>
</protein>
<feature type="compositionally biased region" description="Basic and acidic residues" evidence="2">
    <location>
        <begin position="788"/>
        <end position="801"/>
    </location>
</feature>
<dbReference type="FunCoup" id="A0A448YHX3">
    <property type="interactions" value="29"/>
</dbReference>
<dbReference type="AlphaFoldDB" id="A0A448YHX3"/>
<feature type="compositionally biased region" description="Polar residues" evidence="2">
    <location>
        <begin position="76"/>
        <end position="85"/>
    </location>
</feature>
<dbReference type="SUPFAM" id="SSF49265">
    <property type="entry name" value="Fibronectin type III"/>
    <property type="match status" value="1"/>
</dbReference>
<dbReference type="CDD" id="cd00063">
    <property type="entry name" value="FN3"/>
    <property type="match status" value="1"/>
</dbReference>
<dbReference type="STRING" id="13370.A0A448YHX3"/>
<feature type="region of interest" description="Disordered" evidence="2">
    <location>
        <begin position="901"/>
        <end position="1047"/>
    </location>
</feature>
<feature type="compositionally biased region" description="Basic and acidic residues" evidence="2">
    <location>
        <begin position="986"/>
        <end position="1024"/>
    </location>
</feature>
<name>A0A448YHX3_BRENA</name>
<feature type="region of interest" description="Disordered" evidence="2">
    <location>
        <begin position="64"/>
        <end position="100"/>
    </location>
</feature>
<evidence type="ECO:0000256" key="2">
    <source>
        <dbReference type="SAM" id="MobiDB-lite"/>
    </source>
</evidence>
<organism evidence="4 5">
    <name type="scientific">Brettanomyces naardenensis</name>
    <name type="common">Yeast</name>
    <dbReference type="NCBI Taxonomy" id="13370"/>
    <lineage>
        <taxon>Eukaryota</taxon>
        <taxon>Fungi</taxon>
        <taxon>Dikarya</taxon>
        <taxon>Ascomycota</taxon>
        <taxon>Saccharomycotina</taxon>
        <taxon>Pichiomycetes</taxon>
        <taxon>Pichiales</taxon>
        <taxon>Pichiaceae</taxon>
        <taxon>Brettanomyces</taxon>
    </lineage>
</organism>
<dbReference type="Gene3D" id="2.60.40.10">
    <property type="entry name" value="Immunoglobulins"/>
    <property type="match status" value="1"/>
</dbReference>